<gene>
    <name evidence="2" type="ORF">P174DRAFT_344679</name>
</gene>
<evidence type="ECO:0000256" key="1">
    <source>
        <dbReference type="SAM" id="MobiDB-lite"/>
    </source>
</evidence>
<feature type="compositionally biased region" description="Basic and acidic residues" evidence="1">
    <location>
        <begin position="72"/>
        <end position="87"/>
    </location>
</feature>
<keyword evidence="3" id="KW-1185">Reference proteome</keyword>
<dbReference type="Proteomes" id="UP000234474">
    <property type="component" value="Unassembled WGS sequence"/>
</dbReference>
<evidence type="ECO:0000313" key="2">
    <source>
        <dbReference type="EMBL" id="PKX98344.1"/>
    </source>
</evidence>
<evidence type="ECO:0000313" key="3">
    <source>
        <dbReference type="Proteomes" id="UP000234474"/>
    </source>
</evidence>
<feature type="compositionally biased region" description="Polar residues" evidence="1">
    <location>
        <begin position="88"/>
        <end position="98"/>
    </location>
</feature>
<dbReference type="OrthoDB" id="4501190at2759"/>
<feature type="compositionally biased region" description="Low complexity" evidence="1">
    <location>
        <begin position="60"/>
        <end position="71"/>
    </location>
</feature>
<reference evidence="3" key="1">
    <citation type="journal article" date="2018" name="Proc. Natl. Acad. Sci. U.S.A.">
        <title>Linking secondary metabolites to gene clusters through genome sequencing of six diverse Aspergillus species.</title>
        <authorList>
            <person name="Kaerboelling I."/>
            <person name="Vesth T.C."/>
            <person name="Frisvad J.C."/>
            <person name="Nybo J.L."/>
            <person name="Theobald S."/>
            <person name="Kuo A."/>
            <person name="Bowyer P."/>
            <person name="Matsuda Y."/>
            <person name="Mondo S."/>
            <person name="Lyhne E.K."/>
            <person name="Kogle M.E."/>
            <person name="Clum A."/>
            <person name="Lipzen A."/>
            <person name="Salamov A."/>
            <person name="Ngan C.Y."/>
            <person name="Daum C."/>
            <person name="Chiniquy J."/>
            <person name="Barry K."/>
            <person name="LaButti K."/>
            <person name="Haridas S."/>
            <person name="Simmons B.A."/>
            <person name="Magnuson J.K."/>
            <person name="Mortensen U.H."/>
            <person name="Larsen T.O."/>
            <person name="Grigoriev I.V."/>
            <person name="Baker S.E."/>
            <person name="Andersen M.R."/>
        </authorList>
    </citation>
    <scope>NUCLEOTIDE SEQUENCE [LARGE SCALE GENOMIC DNA]</scope>
    <source>
        <strain evidence="3">IBT 16806</strain>
    </source>
</reference>
<dbReference type="AlphaFoldDB" id="A0A2I1CL46"/>
<feature type="non-terminal residue" evidence="2">
    <location>
        <position position="181"/>
    </location>
</feature>
<dbReference type="EMBL" id="MSZS01000001">
    <property type="protein sequence ID" value="PKX98344.1"/>
    <property type="molecule type" value="Genomic_DNA"/>
</dbReference>
<proteinExistence type="predicted"/>
<feature type="region of interest" description="Disordered" evidence="1">
    <location>
        <begin position="46"/>
        <end position="109"/>
    </location>
</feature>
<accession>A0A2I1CL46</accession>
<dbReference type="GeneID" id="36529037"/>
<dbReference type="VEuPathDB" id="FungiDB:P174DRAFT_344679"/>
<organism evidence="2 3">
    <name type="scientific">Aspergillus novofumigatus (strain IBT 16806)</name>
    <dbReference type="NCBI Taxonomy" id="1392255"/>
    <lineage>
        <taxon>Eukaryota</taxon>
        <taxon>Fungi</taxon>
        <taxon>Dikarya</taxon>
        <taxon>Ascomycota</taxon>
        <taxon>Pezizomycotina</taxon>
        <taxon>Eurotiomycetes</taxon>
        <taxon>Eurotiomycetidae</taxon>
        <taxon>Eurotiales</taxon>
        <taxon>Aspergillaceae</taxon>
        <taxon>Aspergillus</taxon>
        <taxon>Aspergillus subgen. Fumigati</taxon>
    </lineage>
</organism>
<sequence length="181" mass="21006">MDYYAEPVSIVLDSPDDWLAWDSHIRGLAMCYGILDILLKKKPRPAEPIHPDDLEPEVTNQSAAPNNQAAQDTREQARRSAEGDERTTQVSQSTASDQQARRSAGADLDPKTLYDRQVSRWKRQYKEWEKAENGLRAIWREIEQTVAQRHLRRLTSESDFAIERYWKLKAKLEPKKEDQIS</sequence>
<name>A0A2I1CL46_ASPN1</name>
<comment type="caution">
    <text evidence="2">The sequence shown here is derived from an EMBL/GenBank/DDBJ whole genome shotgun (WGS) entry which is preliminary data.</text>
</comment>
<dbReference type="RefSeq" id="XP_024686939.1">
    <property type="nucleotide sequence ID" value="XM_024821711.1"/>
</dbReference>
<protein>
    <submittedName>
        <fullName evidence="2">Uncharacterized protein</fullName>
    </submittedName>
</protein>